<dbReference type="Gene3D" id="1.10.260.40">
    <property type="entry name" value="lambda repressor-like DNA-binding domains"/>
    <property type="match status" value="1"/>
</dbReference>
<protein>
    <submittedName>
        <fullName evidence="5">Helix-turn-helix domain-containing protein</fullName>
    </submittedName>
</protein>
<dbReference type="EMBL" id="JBHUMR010000009">
    <property type="protein sequence ID" value="MFD2617216.1"/>
    <property type="molecule type" value="Genomic_DNA"/>
</dbReference>
<dbReference type="InterPro" id="IPR050807">
    <property type="entry name" value="TransReg_Diox_bact_type"/>
</dbReference>
<dbReference type="PANTHER" id="PTHR46797:SF23">
    <property type="entry name" value="HTH-TYPE TRANSCRIPTIONAL REGULATOR SUTR"/>
    <property type="match status" value="1"/>
</dbReference>
<dbReference type="Pfam" id="PF01381">
    <property type="entry name" value="HTH_3"/>
    <property type="match status" value="1"/>
</dbReference>
<evidence type="ECO:0000256" key="3">
    <source>
        <dbReference type="ARBA" id="ARBA00023163"/>
    </source>
</evidence>
<keyword evidence="1" id="KW-0805">Transcription regulation</keyword>
<dbReference type="InterPro" id="IPR013096">
    <property type="entry name" value="Cupin_2"/>
</dbReference>
<dbReference type="Proteomes" id="UP001597458">
    <property type="component" value="Unassembled WGS sequence"/>
</dbReference>
<evidence type="ECO:0000256" key="1">
    <source>
        <dbReference type="ARBA" id="ARBA00023015"/>
    </source>
</evidence>
<comment type="caution">
    <text evidence="5">The sequence shown here is derived from an EMBL/GenBank/DDBJ whole genome shotgun (WGS) entry which is preliminary data.</text>
</comment>
<dbReference type="InterPro" id="IPR001387">
    <property type="entry name" value="Cro/C1-type_HTH"/>
</dbReference>
<dbReference type="PROSITE" id="PS50943">
    <property type="entry name" value="HTH_CROC1"/>
    <property type="match status" value="1"/>
</dbReference>
<dbReference type="Pfam" id="PF07883">
    <property type="entry name" value="Cupin_2"/>
    <property type="match status" value="1"/>
</dbReference>
<dbReference type="CDD" id="cd00093">
    <property type="entry name" value="HTH_XRE"/>
    <property type="match status" value="1"/>
</dbReference>
<dbReference type="CDD" id="cd02209">
    <property type="entry name" value="cupin_XRE_C"/>
    <property type="match status" value="1"/>
</dbReference>
<gene>
    <name evidence="5" type="ORF">ACFSTF_07815</name>
</gene>
<dbReference type="RefSeq" id="WP_141190903.1">
    <property type="nucleotide sequence ID" value="NZ_JBHUMR010000009.1"/>
</dbReference>
<dbReference type="InterPro" id="IPR014710">
    <property type="entry name" value="RmlC-like_jellyroll"/>
</dbReference>
<dbReference type="InterPro" id="IPR010982">
    <property type="entry name" value="Lambda_DNA-bd_dom_sf"/>
</dbReference>
<accession>A0ABW5PQT6</accession>
<dbReference type="SMART" id="SM00530">
    <property type="entry name" value="HTH_XRE"/>
    <property type="match status" value="1"/>
</dbReference>
<evidence type="ECO:0000259" key="4">
    <source>
        <dbReference type="PROSITE" id="PS50943"/>
    </source>
</evidence>
<sequence length="183" mass="20903">MDKLQEVIGHNLASMRKARGLSLDKVSDLTGVSKAMLGQIEKGRSNPTVSTLWKIASGLKVSFSELMQEDKPIITTVSPIDLEPIFDDEGHYLVYSLFPFQPDKKFEIYTICLKPGYEHHSDKHSEGVEEYVLVSEGELILEIQGDEHQLNKGESLHFKADTEHIYKNHSKRELNYFVILYYS</sequence>
<reference evidence="6" key="1">
    <citation type="journal article" date="2019" name="Int. J. Syst. Evol. Microbiol.">
        <title>The Global Catalogue of Microorganisms (GCM) 10K type strain sequencing project: providing services to taxonomists for standard genome sequencing and annotation.</title>
        <authorList>
            <consortium name="The Broad Institute Genomics Platform"/>
            <consortium name="The Broad Institute Genome Sequencing Center for Infectious Disease"/>
            <person name="Wu L."/>
            <person name="Ma J."/>
        </authorList>
    </citation>
    <scope>NUCLEOTIDE SEQUENCE [LARGE SCALE GENOMIC DNA]</scope>
    <source>
        <strain evidence="6">TISTR 2241</strain>
    </source>
</reference>
<keyword evidence="6" id="KW-1185">Reference proteome</keyword>
<dbReference type="Gene3D" id="2.60.120.10">
    <property type="entry name" value="Jelly Rolls"/>
    <property type="match status" value="1"/>
</dbReference>
<dbReference type="InterPro" id="IPR011051">
    <property type="entry name" value="RmlC_Cupin_sf"/>
</dbReference>
<name>A0ABW5PQT6_9BACI</name>
<evidence type="ECO:0000313" key="5">
    <source>
        <dbReference type="EMBL" id="MFD2617216.1"/>
    </source>
</evidence>
<dbReference type="SUPFAM" id="SSF51182">
    <property type="entry name" value="RmlC-like cupins"/>
    <property type="match status" value="1"/>
</dbReference>
<dbReference type="SUPFAM" id="SSF47413">
    <property type="entry name" value="lambda repressor-like DNA-binding domains"/>
    <property type="match status" value="1"/>
</dbReference>
<evidence type="ECO:0000256" key="2">
    <source>
        <dbReference type="ARBA" id="ARBA00023125"/>
    </source>
</evidence>
<keyword evidence="3" id="KW-0804">Transcription</keyword>
<dbReference type="PANTHER" id="PTHR46797">
    <property type="entry name" value="HTH-TYPE TRANSCRIPTIONAL REGULATOR"/>
    <property type="match status" value="1"/>
</dbReference>
<feature type="domain" description="HTH cro/C1-type" evidence="4">
    <location>
        <begin position="12"/>
        <end position="66"/>
    </location>
</feature>
<organism evidence="5 6">
    <name type="scientific">Terrilactibacillus laevilacticus</name>
    <dbReference type="NCBI Taxonomy" id="1380157"/>
    <lineage>
        <taxon>Bacteria</taxon>
        <taxon>Bacillati</taxon>
        <taxon>Bacillota</taxon>
        <taxon>Bacilli</taxon>
        <taxon>Bacillales</taxon>
        <taxon>Bacillaceae</taxon>
        <taxon>Terrilactibacillus</taxon>
    </lineage>
</organism>
<evidence type="ECO:0000313" key="6">
    <source>
        <dbReference type="Proteomes" id="UP001597458"/>
    </source>
</evidence>
<proteinExistence type="predicted"/>
<keyword evidence="2" id="KW-0238">DNA-binding</keyword>